<accession>A0ABV5WD25</accession>
<evidence type="ECO:0000313" key="2">
    <source>
        <dbReference type="EMBL" id="MFB9758484.1"/>
    </source>
</evidence>
<reference evidence="2 3" key="1">
    <citation type="submission" date="2024-09" db="EMBL/GenBank/DDBJ databases">
        <authorList>
            <person name="Sun Q."/>
            <person name="Mori K."/>
        </authorList>
    </citation>
    <scope>NUCLEOTIDE SEQUENCE [LARGE SCALE GENOMIC DNA]</scope>
    <source>
        <strain evidence="2 3">JCM 11201</strain>
    </source>
</reference>
<evidence type="ECO:0000313" key="3">
    <source>
        <dbReference type="Proteomes" id="UP001589609"/>
    </source>
</evidence>
<proteinExistence type="predicted"/>
<organism evidence="2 3">
    <name type="scientific">Ectobacillus funiculus</name>
    <dbReference type="NCBI Taxonomy" id="137993"/>
    <lineage>
        <taxon>Bacteria</taxon>
        <taxon>Bacillati</taxon>
        <taxon>Bacillota</taxon>
        <taxon>Bacilli</taxon>
        <taxon>Bacillales</taxon>
        <taxon>Bacillaceae</taxon>
        <taxon>Ectobacillus</taxon>
    </lineage>
</organism>
<dbReference type="InterPro" id="IPR010332">
    <property type="entry name" value="ATPase_terminase-su_N"/>
</dbReference>
<gene>
    <name evidence="2" type="ORF">ACFFMS_08120</name>
</gene>
<feature type="domain" description="Terminase ATPase subunit N-terminal" evidence="1">
    <location>
        <begin position="25"/>
        <end position="60"/>
    </location>
</feature>
<protein>
    <submittedName>
        <fullName evidence="2">Helix-turn-helix domain-containing protein</fullName>
    </submittedName>
</protein>
<dbReference type="EMBL" id="JBHMAF010000034">
    <property type="protein sequence ID" value="MFB9758484.1"/>
    <property type="molecule type" value="Genomic_DNA"/>
</dbReference>
<comment type="caution">
    <text evidence="2">The sequence shown here is derived from an EMBL/GenBank/DDBJ whole genome shotgun (WGS) entry which is preliminary data.</text>
</comment>
<dbReference type="RefSeq" id="WP_379948772.1">
    <property type="nucleotide sequence ID" value="NZ_JBHMAF010000034.1"/>
</dbReference>
<evidence type="ECO:0000259" key="1">
    <source>
        <dbReference type="Pfam" id="PF06056"/>
    </source>
</evidence>
<dbReference type="Pfam" id="PF06056">
    <property type="entry name" value="Terminase_5"/>
    <property type="match status" value="1"/>
</dbReference>
<sequence length="90" mass="10501">MTTQATELETVQQAMKQTKDKRMHERYQAVSLFLQGYTYAQITKIVGRNEKTVGEYVRAYLFFFSFFGNLNLCQIRAVNASWPIFSSFVI</sequence>
<dbReference type="Proteomes" id="UP001589609">
    <property type="component" value="Unassembled WGS sequence"/>
</dbReference>
<name>A0ABV5WD25_9BACI</name>
<keyword evidence="3" id="KW-1185">Reference proteome</keyword>